<evidence type="ECO:0000259" key="1">
    <source>
        <dbReference type="Pfam" id="PF08412"/>
    </source>
</evidence>
<dbReference type="Proteomes" id="UP000243686">
    <property type="component" value="Unassembled WGS sequence"/>
</dbReference>
<evidence type="ECO:0000313" key="3">
    <source>
        <dbReference type="Proteomes" id="UP000243686"/>
    </source>
</evidence>
<evidence type="ECO:0000313" key="2">
    <source>
        <dbReference type="EMBL" id="OON21435.1"/>
    </source>
</evidence>
<name>A0A1S8X3Y5_OPIVI</name>
<organism evidence="2 3">
    <name type="scientific">Opisthorchis viverrini</name>
    <name type="common">Southeast Asian liver fluke</name>
    <dbReference type="NCBI Taxonomy" id="6198"/>
    <lineage>
        <taxon>Eukaryota</taxon>
        <taxon>Metazoa</taxon>
        <taxon>Spiralia</taxon>
        <taxon>Lophotrochozoa</taxon>
        <taxon>Platyhelminthes</taxon>
        <taxon>Trematoda</taxon>
        <taxon>Digenea</taxon>
        <taxon>Opisthorchiida</taxon>
        <taxon>Opisthorchiata</taxon>
        <taxon>Opisthorchiidae</taxon>
        <taxon>Opisthorchis</taxon>
    </lineage>
</organism>
<dbReference type="EMBL" id="KV892132">
    <property type="protein sequence ID" value="OON21435.1"/>
    <property type="molecule type" value="Genomic_DNA"/>
</dbReference>
<reference evidence="2 3" key="1">
    <citation type="submission" date="2015-03" db="EMBL/GenBank/DDBJ databases">
        <title>Draft genome of the nematode, Opisthorchis viverrini.</title>
        <authorList>
            <person name="Mitreva M."/>
        </authorList>
    </citation>
    <scope>NUCLEOTIDE SEQUENCE [LARGE SCALE GENOMIC DNA]</scope>
    <source>
        <strain evidence="2">Khon Kaen</strain>
    </source>
</reference>
<dbReference type="Pfam" id="PF08412">
    <property type="entry name" value="Ion_trans_N"/>
    <property type="match status" value="1"/>
</dbReference>
<feature type="domain" description="Ion transport N-terminal" evidence="1">
    <location>
        <begin position="1"/>
        <end position="31"/>
    </location>
</feature>
<dbReference type="InterPro" id="IPR013621">
    <property type="entry name" value="Ion_trans_N"/>
</dbReference>
<protein>
    <recommendedName>
        <fullName evidence="1">Ion transport N-terminal domain-containing protein</fullName>
    </recommendedName>
</protein>
<keyword evidence="3" id="KW-1185">Reference proteome</keyword>
<proteinExistence type="predicted"/>
<gene>
    <name evidence="2" type="ORF">X801_02667</name>
</gene>
<sequence>MKLFGNKVALACERRRQREQGKWVIHPCSNFRTQATSKRNFGGLCDLGKKTNTLQDKNHYP</sequence>
<dbReference type="AlphaFoldDB" id="A0A1S8X3Y5"/>
<accession>A0A1S8X3Y5</accession>